<sequence length="95" mass="10879">MSILNSFGHRFDLYRHFCPIGVCFISTDESVETFKTLFRGIQVSIKLGVFRNNNALYKAEQLSYVMADGAPHVTSAMLELPSARRLCWAHVIRKR</sequence>
<gene>
    <name evidence="1" type="ORF">GPM918_LOCUS40688</name>
    <name evidence="2" type="ORF">SRO942_LOCUS41655</name>
</gene>
<evidence type="ECO:0000313" key="1">
    <source>
        <dbReference type="EMBL" id="CAF1575357.1"/>
    </source>
</evidence>
<dbReference type="OrthoDB" id="119028at2759"/>
<organism evidence="1 3">
    <name type="scientific">Didymodactylos carnosus</name>
    <dbReference type="NCBI Taxonomy" id="1234261"/>
    <lineage>
        <taxon>Eukaryota</taxon>
        <taxon>Metazoa</taxon>
        <taxon>Spiralia</taxon>
        <taxon>Gnathifera</taxon>
        <taxon>Rotifera</taxon>
        <taxon>Eurotatoria</taxon>
        <taxon>Bdelloidea</taxon>
        <taxon>Philodinida</taxon>
        <taxon>Philodinidae</taxon>
        <taxon>Didymodactylos</taxon>
    </lineage>
</organism>
<dbReference type="EMBL" id="CAJOBC010096439">
    <property type="protein sequence ID" value="CAF4440169.1"/>
    <property type="molecule type" value="Genomic_DNA"/>
</dbReference>
<reference evidence="1" key="1">
    <citation type="submission" date="2021-02" db="EMBL/GenBank/DDBJ databases">
        <authorList>
            <person name="Nowell W R."/>
        </authorList>
    </citation>
    <scope>NUCLEOTIDE SEQUENCE</scope>
</reference>
<comment type="caution">
    <text evidence="1">The sequence shown here is derived from an EMBL/GenBank/DDBJ whole genome shotgun (WGS) entry which is preliminary data.</text>
</comment>
<evidence type="ECO:0008006" key="4">
    <source>
        <dbReference type="Google" id="ProtNLM"/>
    </source>
</evidence>
<evidence type="ECO:0000313" key="3">
    <source>
        <dbReference type="Proteomes" id="UP000663829"/>
    </source>
</evidence>
<evidence type="ECO:0000313" key="2">
    <source>
        <dbReference type="EMBL" id="CAF4440169.1"/>
    </source>
</evidence>
<accession>A0A815YV89</accession>
<protein>
    <recommendedName>
        <fullName evidence="4">MULE transposase domain-containing protein</fullName>
    </recommendedName>
</protein>
<keyword evidence="3" id="KW-1185">Reference proteome</keyword>
<dbReference type="EMBL" id="CAJNOQ010030570">
    <property type="protein sequence ID" value="CAF1575357.1"/>
    <property type="molecule type" value="Genomic_DNA"/>
</dbReference>
<dbReference type="AlphaFoldDB" id="A0A815YV89"/>
<proteinExistence type="predicted"/>
<dbReference type="Proteomes" id="UP000663829">
    <property type="component" value="Unassembled WGS sequence"/>
</dbReference>
<dbReference type="Proteomes" id="UP000681722">
    <property type="component" value="Unassembled WGS sequence"/>
</dbReference>
<name>A0A815YV89_9BILA</name>